<keyword evidence="1" id="KW-0472">Membrane</keyword>
<feature type="transmembrane region" description="Helical" evidence="1">
    <location>
        <begin position="9"/>
        <end position="32"/>
    </location>
</feature>
<sequence length="89" mass="10045">MGQLSLKKYVWKCVLGAEVAYGVCLLGGFIPLRSAKGTELHYALFETLPGFTWINLESVVLGAVYVFAFAWIFGWYYVWMHNSSLEGTK</sequence>
<comment type="caution">
    <text evidence="2">The sequence shown here is derived from an EMBL/GenBank/DDBJ whole genome shotgun (WGS) entry which is preliminary data.</text>
</comment>
<proteinExistence type="predicted"/>
<gene>
    <name evidence="2" type="ORF">A3C16_00375</name>
</gene>
<reference evidence="2 3" key="1">
    <citation type="journal article" date="2016" name="Nat. Commun.">
        <title>Thousands of microbial genomes shed light on interconnected biogeochemical processes in an aquifer system.</title>
        <authorList>
            <person name="Anantharaman K."/>
            <person name="Brown C.T."/>
            <person name="Hug L.A."/>
            <person name="Sharon I."/>
            <person name="Castelle C.J."/>
            <person name="Probst A.J."/>
            <person name="Thomas B.C."/>
            <person name="Singh A."/>
            <person name="Wilkins M.J."/>
            <person name="Karaoz U."/>
            <person name="Brodie E.L."/>
            <person name="Williams K.H."/>
            <person name="Hubbard S.S."/>
            <person name="Banfield J.F."/>
        </authorList>
    </citation>
    <scope>NUCLEOTIDE SEQUENCE [LARGE SCALE GENOMIC DNA]</scope>
</reference>
<dbReference type="AlphaFoldDB" id="A0A1G2KT68"/>
<dbReference type="EMBL" id="MHQL01000059">
    <property type="protein sequence ID" value="OHA01579.1"/>
    <property type="molecule type" value="Genomic_DNA"/>
</dbReference>
<accession>A0A1G2KT68</accession>
<dbReference type="Proteomes" id="UP000177811">
    <property type="component" value="Unassembled WGS sequence"/>
</dbReference>
<protein>
    <submittedName>
        <fullName evidence="2">Uncharacterized protein</fullName>
    </submittedName>
</protein>
<evidence type="ECO:0000256" key="1">
    <source>
        <dbReference type="SAM" id="Phobius"/>
    </source>
</evidence>
<name>A0A1G2KT68_9BACT</name>
<organism evidence="2 3">
    <name type="scientific">Candidatus Sungbacteria bacterium RIFCSPHIGHO2_02_FULL_51_29</name>
    <dbReference type="NCBI Taxonomy" id="1802273"/>
    <lineage>
        <taxon>Bacteria</taxon>
        <taxon>Candidatus Sungiibacteriota</taxon>
    </lineage>
</organism>
<feature type="transmembrane region" description="Helical" evidence="1">
    <location>
        <begin position="52"/>
        <end position="79"/>
    </location>
</feature>
<evidence type="ECO:0000313" key="2">
    <source>
        <dbReference type="EMBL" id="OHA01579.1"/>
    </source>
</evidence>
<evidence type="ECO:0000313" key="3">
    <source>
        <dbReference type="Proteomes" id="UP000177811"/>
    </source>
</evidence>
<keyword evidence="1" id="KW-0812">Transmembrane</keyword>
<keyword evidence="1" id="KW-1133">Transmembrane helix</keyword>